<gene>
    <name evidence="2" type="ORF">EZS28_022159</name>
</gene>
<name>A0A5J4VJ77_9EUKA</name>
<organism evidence="2 3">
    <name type="scientific">Streblomastix strix</name>
    <dbReference type="NCBI Taxonomy" id="222440"/>
    <lineage>
        <taxon>Eukaryota</taxon>
        <taxon>Metamonada</taxon>
        <taxon>Preaxostyla</taxon>
        <taxon>Oxymonadida</taxon>
        <taxon>Streblomastigidae</taxon>
        <taxon>Streblomastix</taxon>
    </lineage>
</organism>
<reference evidence="2 3" key="1">
    <citation type="submission" date="2019-03" db="EMBL/GenBank/DDBJ databases">
        <title>Single cell metagenomics reveals metabolic interactions within the superorganism composed of flagellate Streblomastix strix and complex community of Bacteroidetes bacteria on its surface.</title>
        <authorList>
            <person name="Treitli S.C."/>
            <person name="Kolisko M."/>
            <person name="Husnik F."/>
            <person name="Keeling P."/>
            <person name="Hampl V."/>
        </authorList>
    </citation>
    <scope>NUCLEOTIDE SEQUENCE [LARGE SCALE GENOMIC DNA]</scope>
    <source>
        <strain evidence="2">ST1C</strain>
    </source>
</reference>
<dbReference type="EMBL" id="SNRW01006848">
    <property type="protein sequence ID" value="KAA6382313.1"/>
    <property type="molecule type" value="Genomic_DNA"/>
</dbReference>
<dbReference type="AlphaFoldDB" id="A0A5J4VJ77"/>
<evidence type="ECO:0000313" key="2">
    <source>
        <dbReference type="EMBL" id="KAA6382313.1"/>
    </source>
</evidence>
<sequence length="90" mass="10319">QEFNYEGIKQRSISAPKTTKVVVPFKGMSSIQPTINKFPNYIEDPGRERKPEKPHGIWKMSGTDDLSIPQRSIALKGISERQTFIRSMRI</sequence>
<comment type="caution">
    <text evidence="2">The sequence shown here is derived from an EMBL/GenBank/DDBJ whole genome shotgun (WGS) entry which is preliminary data.</text>
</comment>
<dbReference type="Proteomes" id="UP000324800">
    <property type="component" value="Unassembled WGS sequence"/>
</dbReference>
<dbReference type="OrthoDB" id="284540at2759"/>
<feature type="compositionally biased region" description="Basic and acidic residues" evidence="1">
    <location>
        <begin position="44"/>
        <end position="55"/>
    </location>
</feature>
<proteinExistence type="predicted"/>
<feature type="non-terminal residue" evidence="2">
    <location>
        <position position="1"/>
    </location>
</feature>
<feature type="region of interest" description="Disordered" evidence="1">
    <location>
        <begin position="36"/>
        <end position="63"/>
    </location>
</feature>
<evidence type="ECO:0000256" key="1">
    <source>
        <dbReference type="SAM" id="MobiDB-lite"/>
    </source>
</evidence>
<protein>
    <submittedName>
        <fullName evidence="2">Uncharacterized protein</fullName>
    </submittedName>
</protein>
<accession>A0A5J4VJ77</accession>
<evidence type="ECO:0000313" key="3">
    <source>
        <dbReference type="Proteomes" id="UP000324800"/>
    </source>
</evidence>